<keyword evidence="5 9" id="KW-0539">Nucleus</keyword>
<dbReference type="Pfam" id="PF26077">
    <property type="entry name" value="BSH_Fcp1"/>
    <property type="match status" value="1"/>
</dbReference>
<dbReference type="PROSITE" id="PS50172">
    <property type="entry name" value="BRCT"/>
    <property type="match status" value="1"/>
</dbReference>
<feature type="compositionally biased region" description="Acidic residues" evidence="10">
    <location>
        <begin position="679"/>
        <end position="688"/>
    </location>
</feature>
<dbReference type="CDD" id="cd06849">
    <property type="entry name" value="lipoyl_domain"/>
    <property type="match status" value="1"/>
</dbReference>
<evidence type="ECO:0000259" key="11">
    <source>
        <dbReference type="PROSITE" id="PS50172"/>
    </source>
</evidence>
<feature type="region of interest" description="Disordered" evidence="10">
    <location>
        <begin position="308"/>
        <end position="396"/>
    </location>
</feature>
<evidence type="ECO:0000256" key="3">
    <source>
        <dbReference type="ARBA" id="ARBA00022801"/>
    </source>
</evidence>
<dbReference type="Pfam" id="PF00533">
    <property type="entry name" value="BRCT"/>
    <property type="match status" value="1"/>
</dbReference>
<dbReference type="SMART" id="SM00292">
    <property type="entry name" value="BRCT"/>
    <property type="match status" value="1"/>
</dbReference>
<evidence type="ECO:0000313" key="14">
    <source>
        <dbReference type="Proteomes" id="UP000838878"/>
    </source>
</evidence>
<protein>
    <recommendedName>
        <fullName evidence="6 9">RNA polymerase II subunit A C-terminal domain phosphatase</fullName>
        <ecNumber evidence="2 9">3.1.3.16</ecNumber>
    </recommendedName>
</protein>
<dbReference type="InterPro" id="IPR023214">
    <property type="entry name" value="HAD_sf"/>
</dbReference>
<feature type="compositionally biased region" description="Low complexity" evidence="10">
    <location>
        <begin position="627"/>
        <end position="637"/>
    </location>
</feature>
<evidence type="ECO:0000256" key="4">
    <source>
        <dbReference type="ARBA" id="ARBA00022912"/>
    </source>
</evidence>
<dbReference type="AlphaFoldDB" id="A0A8J9Y387"/>
<dbReference type="InterPro" id="IPR058785">
    <property type="entry name" value="BSH_FCP1"/>
</dbReference>
<name>A0A8J9Y387_9NEOP</name>
<dbReference type="InterPro" id="IPR011053">
    <property type="entry name" value="Single_hybrid_motif"/>
</dbReference>
<keyword evidence="4" id="KW-0904">Protein phosphatase</keyword>
<dbReference type="PANTHER" id="PTHR23081:SF36">
    <property type="entry name" value="RNA POLYMERASE II SUBUNIT A C-TERMINAL DOMAIN PHOSPHATASE"/>
    <property type="match status" value="1"/>
</dbReference>
<evidence type="ECO:0000256" key="5">
    <source>
        <dbReference type="ARBA" id="ARBA00023242"/>
    </source>
</evidence>
<comment type="subcellular location">
    <subcellularLocation>
        <location evidence="1 9">Nucleus</location>
    </subcellularLocation>
</comment>
<dbReference type="SUPFAM" id="SSF52113">
    <property type="entry name" value="BRCT domain"/>
    <property type="match status" value="1"/>
</dbReference>
<comment type="catalytic activity">
    <reaction evidence="7 9">
        <text>O-phospho-L-seryl-[protein] + H2O = L-seryl-[protein] + phosphate</text>
        <dbReference type="Rhea" id="RHEA:20629"/>
        <dbReference type="Rhea" id="RHEA-COMP:9863"/>
        <dbReference type="Rhea" id="RHEA-COMP:11604"/>
        <dbReference type="ChEBI" id="CHEBI:15377"/>
        <dbReference type="ChEBI" id="CHEBI:29999"/>
        <dbReference type="ChEBI" id="CHEBI:43474"/>
        <dbReference type="ChEBI" id="CHEBI:83421"/>
        <dbReference type="EC" id="3.1.3.16"/>
    </reaction>
</comment>
<organism evidence="13 14">
    <name type="scientific">Brenthis ino</name>
    <name type="common">lesser marbled fritillary</name>
    <dbReference type="NCBI Taxonomy" id="405034"/>
    <lineage>
        <taxon>Eukaryota</taxon>
        <taxon>Metazoa</taxon>
        <taxon>Ecdysozoa</taxon>
        <taxon>Arthropoda</taxon>
        <taxon>Hexapoda</taxon>
        <taxon>Insecta</taxon>
        <taxon>Pterygota</taxon>
        <taxon>Neoptera</taxon>
        <taxon>Endopterygota</taxon>
        <taxon>Lepidoptera</taxon>
        <taxon>Glossata</taxon>
        <taxon>Ditrysia</taxon>
        <taxon>Papilionoidea</taxon>
        <taxon>Nymphalidae</taxon>
        <taxon>Heliconiinae</taxon>
        <taxon>Argynnini</taxon>
        <taxon>Brenthis</taxon>
    </lineage>
</organism>
<dbReference type="InterPro" id="IPR001357">
    <property type="entry name" value="BRCT_dom"/>
</dbReference>
<feature type="region of interest" description="Disordered" evidence="10">
    <location>
        <begin position="679"/>
        <end position="760"/>
    </location>
</feature>
<dbReference type="Gene3D" id="2.40.50.100">
    <property type="match status" value="1"/>
</dbReference>
<evidence type="ECO:0000256" key="2">
    <source>
        <dbReference type="ARBA" id="ARBA00013081"/>
    </source>
</evidence>
<dbReference type="GO" id="GO:0005634">
    <property type="term" value="C:nucleus"/>
    <property type="evidence" value="ECO:0007669"/>
    <property type="project" value="UniProtKB-SubCell"/>
</dbReference>
<sequence>MADKTMPIFVPSEKPLKVVKWKAKEGAFVSYGQILFLYSDSSGKNSELKKFKSTRAGTIVTIKVKEGDVVEPGGCIADLEGCRHPTVMKEMCAECGADLRVDEVQIHDAAVVPMVHSVPDLKVSGELAQKLGREDANRLLKDRKLVLLVDLDQTLVHTTNDDLPPNLKGVLHFFLRGPGNQGRWCHTRLRPKTEEFLESASKNYELHVCTFGARQYAHAIAELLDPQKKYFSHRILSRDECFDARTKSANLKALFPCGDNMVCIIDDREDVWRHASNLIHVRPYSFFQCTGDINAPPPLFITAEEKSRLPSGKNGSQQPVSNQMPSLDIGPDKENQETKIEQSEVKLVEGDNGKVITKENKTDSNDKKKTKEDEDADKNEQKINVDEKLDDDKNEGKRKTIEDAKVKDKNVEVLKKDEIEVDNEKNQKEDHKASDNEKNIANNDKADVISLLPYNESEQEKPMINPNVPVWVETADGQIEVEDADDYLIYLDDILKRIHKEFYNIYDSMGKYQIPDLKFIIPEVKSKVLAGASLVFSGLVPTHQRLETSRAYQVARSLGAEVTQDFTEKTTHLVAVRSGTAKVNASRRMGDNKNKVNVVTPEWLWTCAERWERVDERLYPLQRGGQSSARRPPAHCSSPPPPPLRKRTPSGRFMDTINPLLSFSSDDIADMDREVEDIFNESDEDSTDDEKKPQDDVDDEENMSEDRLLSLETIKSSQDRLQEKDEDEHSSDSNTEDGERPRKRPKPSTPTSDDDDSSWNLMGAALEREFLAQD</sequence>
<dbReference type="EMBL" id="OV170221">
    <property type="protein sequence ID" value="CAH0713216.1"/>
    <property type="molecule type" value="Genomic_DNA"/>
</dbReference>
<feature type="compositionally biased region" description="Polar residues" evidence="10">
    <location>
        <begin position="313"/>
        <end position="325"/>
    </location>
</feature>
<dbReference type="Proteomes" id="UP000838878">
    <property type="component" value="Chromosome 1"/>
</dbReference>
<feature type="non-terminal residue" evidence="13">
    <location>
        <position position="774"/>
    </location>
</feature>
<proteinExistence type="predicted"/>
<dbReference type="GO" id="GO:0008420">
    <property type="term" value="F:RNA polymerase II CTD heptapeptide repeat phosphatase activity"/>
    <property type="evidence" value="ECO:0007669"/>
    <property type="project" value="UniProtKB-UniRule"/>
</dbReference>
<dbReference type="InterPro" id="IPR036412">
    <property type="entry name" value="HAD-like_sf"/>
</dbReference>
<dbReference type="InterPro" id="IPR039189">
    <property type="entry name" value="Fcp1"/>
</dbReference>
<dbReference type="SUPFAM" id="SSF51230">
    <property type="entry name" value="Single hybrid motif"/>
    <property type="match status" value="1"/>
</dbReference>
<dbReference type="PANTHER" id="PTHR23081">
    <property type="entry name" value="RNA POLYMERASE II CTD PHOSPHATASE"/>
    <property type="match status" value="1"/>
</dbReference>
<dbReference type="Gene3D" id="3.40.50.10190">
    <property type="entry name" value="BRCT domain"/>
    <property type="match status" value="1"/>
</dbReference>
<dbReference type="NCBIfam" id="TIGR02250">
    <property type="entry name" value="FCP1_euk"/>
    <property type="match status" value="1"/>
</dbReference>
<dbReference type="CDD" id="cd17729">
    <property type="entry name" value="BRCT_CTDP1"/>
    <property type="match status" value="1"/>
</dbReference>
<evidence type="ECO:0000256" key="8">
    <source>
        <dbReference type="ARBA" id="ARBA00048336"/>
    </source>
</evidence>
<dbReference type="Gene3D" id="3.40.50.1000">
    <property type="entry name" value="HAD superfamily/HAD-like"/>
    <property type="match status" value="1"/>
</dbReference>
<dbReference type="FunFam" id="3.40.50.10190:FF:000007">
    <property type="entry name" value="RNA polymerase II subunit A C-terminal domain phosphatase"/>
    <property type="match status" value="1"/>
</dbReference>
<feature type="domain" description="FCP1 homology" evidence="12">
    <location>
        <begin position="140"/>
        <end position="306"/>
    </location>
</feature>
<comment type="catalytic activity">
    <reaction evidence="8 9">
        <text>O-phospho-L-threonyl-[protein] + H2O = L-threonyl-[protein] + phosphate</text>
        <dbReference type="Rhea" id="RHEA:47004"/>
        <dbReference type="Rhea" id="RHEA-COMP:11060"/>
        <dbReference type="Rhea" id="RHEA-COMP:11605"/>
        <dbReference type="ChEBI" id="CHEBI:15377"/>
        <dbReference type="ChEBI" id="CHEBI:30013"/>
        <dbReference type="ChEBI" id="CHEBI:43474"/>
        <dbReference type="ChEBI" id="CHEBI:61977"/>
        <dbReference type="EC" id="3.1.3.16"/>
    </reaction>
</comment>
<gene>
    <name evidence="13" type="ORF">BINO364_LOCUS401</name>
</gene>
<accession>A0A8J9Y387</accession>
<dbReference type="EC" id="3.1.3.16" evidence="2 9"/>
<feature type="compositionally biased region" description="Basic and acidic residues" evidence="10">
    <location>
        <begin position="330"/>
        <end position="396"/>
    </location>
</feature>
<keyword evidence="14" id="KW-1185">Reference proteome</keyword>
<reference evidence="13" key="1">
    <citation type="submission" date="2021-12" db="EMBL/GenBank/DDBJ databases">
        <authorList>
            <person name="Martin H S."/>
        </authorList>
    </citation>
    <scope>NUCLEOTIDE SEQUENCE</scope>
</reference>
<comment type="function">
    <text evidence="9">This promotes the activity of RNA polymerase II.</text>
</comment>
<dbReference type="SUPFAM" id="SSF56784">
    <property type="entry name" value="HAD-like"/>
    <property type="match status" value="1"/>
</dbReference>
<keyword evidence="3 9" id="KW-0378">Hydrolase</keyword>
<dbReference type="OrthoDB" id="10249888at2759"/>
<dbReference type="InterPro" id="IPR004274">
    <property type="entry name" value="FCP1_dom"/>
</dbReference>
<evidence type="ECO:0000256" key="6">
    <source>
        <dbReference type="ARBA" id="ARBA00040602"/>
    </source>
</evidence>
<evidence type="ECO:0000256" key="9">
    <source>
        <dbReference type="RuleBase" id="RU366066"/>
    </source>
</evidence>
<feature type="region of interest" description="Disordered" evidence="10">
    <location>
        <begin position="623"/>
        <end position="658"/>
    </location>
</feature>
<evidence type="ECO:0000256" key="7">
    <source>
        <dbReference type="ARBA" id="ARBA00047761"/>
    </source>
</evidence>
<dbReference type="PROSITE" id="PS50969">
    <property type="entry name" value="FCP1"/>
    <property type="match status" value="1"/>
</dbReference>
<dbReference type="SMART" id="SM00577">
    <property type="entry name" value="CPDc"/>
    <property type="match status" value="1"/>
</dbReference>
<evidence type="ECO:0000313" key="13">
    <source>
        <dbReference type="EMBL" id="CAH0713216.1"/>
    </source>
</evidence>
<dbReference type="Pfam" id="PF03031">
    <property type="entry name" value="NIF"/>
    <property type="match status" value="1"/>
</dbReference>
<evidence type="ECO:0000256" key="1">
    <source>
        <dbReference type="ARBA" id="ARBA00004123"/>
    </source>
</evidence>
<evidence type="ECO:0000259" key="12">
    <source>
        <dbReference type="PROSITE" id="PS50969"/>
    </source>
</evidence>
<feature type="region of interest" description="Disordered" evidence="10">
    <location>
        <begin position="418"/>
        <end position="437"/>
    </location>
</feature>
<feature type="domain" description="BRCT" evidence="11">
    <location>
        <begin position="524"/>
        <end position="621"/>
    </location>
</feature>
<dbReference type="InterPro" id="IPR036420">
    <property type="entry name" value="BRCT_dom_sf"/>
</dbReference>
<evidence type="ECO:0000256" key="10">
    <source>
        <dbReference type="SAM" id="MobiDB-lite"/>
    </source>
</evidence>
<dbReference type="CDD" id="cd07521">
    <property type="entry name" value="HAD_FCP1-like"/>
    <property type="match status" value="1"/>
</dbReference>
<dbReference type="InterPro" id="IPR011947">
    <property type="entry name" value="FCP1_euk"/>
</dbReference>